<sequence>MIIKAVTREQVSELLAIFQELETYYFGDAAASRQDIEAYFSNALFASHSGVRVIEAFAAGRESERGVY</sequence>
<dbReference type="EMBL" id="JMIB01000026">
    <property type="protein sequence ID" value="KDM91175.1"/>
    <property type="molecule type" value="Genomic_DNA"/>
</dbReference>
<comment type="caution">
    <text evidence="1">The sequence shown here is derived from an EMBL/GenBank/DDBJ whole genome shotgun (WGS) entry which is preliminary data.</text>
</comment>
<keyword evidence="2" id="KW-1185">Reference proteome</keyword>
<gene>
    <name evidence="1" type="ORF">EA58_13575</name>
</gene>
<reference evidence="1 2" key="1">
    <citation type="submission" date="2014-04" db="EMBL/GenBank/DDBJ databases">
        <title>Draft genome sequence of Photobacterium halotolerans S2753: a solonamide, ngercheumicin and holomycin producer.</title>
        <authorList>
            <person name="Machado H.R."/>
            <person name="Gram L."/>
        </authorList>
    </citation>
    <scope>NUCLEOTIDE SEQUENCE [LARGE SCALE GENOMIC DNA]</scope>
    <source>
        <strain evidence="1 2">S2753</strain>
    </source>
</reference>
<evidence type="ECO:0000313" key="1">
    <source>
        <dbReference type="EMBL" id="KDM91175.1"/>
    </source>
</evidence>
<dbReference type="OrthoDB" id="9805924at2"/>
<dbReference type="RefSeq" id="WP_036753542.1">
    <property type="nucleotide sequence ID" value="NZ_JAGSGC010000009.1"/>
</dbReference>
<accession>A0A066RL91</accession>
<organism evidence="1 2">
    <name type="scientific">Photobacterium galatheae</name>
    <dbReference type="NCBI Taxonomy" id="1654360"/>
    <lineage>
        <taxon>Bacteria</taxon>
        <taxon>Pseudomonadati</taxon>
        <taxon>Pseudomonadota</taxon>
        <taxon>Gammaproteobacteria</taxon>
        <taxon>Vibrionales</taxon>
        <taxon>Vibrionaceae</taxon>
        <taxon>Photobacterium</taxon>
    </lineage>
</organism>
<dbReference type="AlphaFoldDB" id="A0A066RL91"/>
<dbReference type="Gene3D" id="3.40.630.30">
    <property type="match status" value="1"/>
</dbReference>
<dbReference type="STRING" id="1654360.EA58_13575"/>
<evidence type="ECO:0000313" key="2">
    <source>
        <dbReference type="Proteomes" id="UP000027192"/>
    </source>
</evidence>
<evidence type="ECO:0008006" key="3">
    <source>
        <dbReference type="Google" id="ProtNLM"/>
    </source>
</evidence>
<dbReference type="Proteomes" id="UP000027192">
    <property type="component" value="Unassembled WGS sequence"/>
</dbReference>
<name>A0A066RL91_9GAMM</name>
<protein>
    <recommendedName>
        <fullName evidence="3">Acetyltransferase</fullName>
    </recommendedName>
</protein>
<proteinExistence type="predicted"/>